<sequence length="335" mass="37601">MPLVKFRIKSRWKIKKNSLPTQHLKEICVVILQIIRTMATGQYQFANLNRFNLVFSTICILFCHALCDAAVKQSFQSSITGDSSEETSEIQQSTPPKSTIEISDPAQGTVWTVSETAKIQWETENIDTSKSIRFFLAKDDMVVQELGSFKNNSLAEGIALANNVGSGDQYQVVGIELFPDNKFQVAKYATSYFSIRNPIADARKKAALAKRNSPKEDISRNEFEGRKISYVKELSFTNENISVSLWDHGRQDGDIVSIYLNGKTVVSKHLLTYRRKKVSFKLDPDKTNELFLYAHNLGTAPPNTVSIELTDGSTSEKIILNSDLKSCEAVQIKVK</sequence>
<gene>
    <name evidence="2" type="ORF">SAMN05421636_11232</name>
</gene>
<accession>A0A1G7IHY9</accession>
<keyword evidence="3" id="KW-1185">Reference proteome</keyword>
<dbReference type="EMBL" id="FNAO01000012">
    <property type="protein sequence ID" value="SDF12156.1"/>
    <property type="molecule type" value="Genomic_DNA"/>
</dbReference>
<proteinExistence type="predicted"/>
<evidence type="ECO:0000313" key="3">
    <source>
        <dbReference type="Proteomes" id="UP000199109"/>
    </source>
</evidence>
<reference evidence="2 3" key="1">
    <citation type="submission" date="2016-10" db="EMBL/GenBank/DDBJ databases">
        <authorList>
            <person name="de Groot N.N."/>
        </authorList>
    </citation>
    <scope>NUCLEOTIDE SEQUENCE [LARGE SCALE GENOMIC DNA]</scope>
    <source>
        <strain evidence="2 3">DSM 23421</strain>
    </source>
</reference>
<feature type="region of interest" description="Disordered" evidence="1">
    <location>
        <begin position="82"/>
        <end position="102"/>
    </location>
</feature>
<name>A0A1G7IHY9_9FLAO</name>
<dbReference type="STRING" id="641691.SAMN05421636_11232"/>
<evidence type="ECO:0000313" key="2">
    <source>
        <dbReference type="EMBL" id="SDF12156.1"/>
    </source>
</evidence>
<dbReference type="AlphaFoldDB" id="A0A1G7IHY9"/>
<protein>
    <submittedName>
        <fullName evidence="2">Uncharacterized protein</fullName>
    </submittedName>
</protein>
<evidence type="ECO:0000256" key="1">
    <source>
        <dbReference type="SAM" id="MobiDB-lite"/>
    </source>
</evidence>
<organism evidence="2 3">
    <name type="scientific">Pricia antarctica</name>
    <dbReference type="NCBI Taxonomy" id="641691"/>
    <lineage>
        <taxon>Bacteria</taxon>
        <taxon>Pseudomonadati</taxon>
        <taxon>Bacteroidota</taxon>
        <taxon>Flavobacteriia</taxon>
        <taxon>Flavobacteriales</taxon>
        <taxon>Flavobacteriaceae</taxon>
        <taxon>Pricia</taxon>
    </lineage>
</organism>
<dbReference type="Proteomes" id="UP000199109">
    <property type="component" value="Unassembled WGS sequence"/>
</dbReference>